<name>A0A6A5V4N7_9PLEO</name>
<dbReference type="Proteomes" id="UP000800036">
    <property type="component" value="Unassembled WGS sequence"/>
</dbReference>
<proteinExistence type="predicted"/>
<reference evidence="1" key="1">
    <citation type="journal article" date="2020" name="Stud. Mycol.">
        <title>101 Dothideomycetes genomes: a test case for predicting lifestyles and emergence of pathogens.</title>
        <authorList>
            <person name="Haridas S."/>
            <person name="Albert R."/>
            <person name="Binder M."/>
            <person name="Bloem J."/>
            <person name="Labutti K."/>
            <person name="Salamov A."/>
            <person name="Andreopoulos B."/>
            <person name="Baker S."/>
            <person name="Barry K."/>
            <person name="Bills G."/>
            <person name="Bluhm B."/>
            <person name="Cannon C."/>
            <person name="Castanera R."/>
            <person name="Culley D."/>
            <person name="Daum C."/>
            <person name="Ezra D."/>
            <person name="Gonzalez J."/>
            <person name="Henrissat B."/>
            <person name="Kuo A."/>
            <person name="Liang C."/>
            <person name="Lipzen A."/>
            <person name="Lutzoni F."/>
            <person name="Magnuson J."/>
            <person name="Mondo S."/>
            <person name="Nolan M."/>
            <person name="Ohm R."/>
            <person name="Pangilinan J."/>
            <person name="Park H.-J."/>
            <person name="Ramirez L."/>
            <person name="Alfaro M."/>
            <person name="Sun H."/>
            <person name="Tritt A."/>
            <person name="Yoshinaga Y."/>
            <person name="Zwiers L.-H."/>
            <person name="Turgeon B."/>
            <person name="Goodwin S."/>
            <person name="Spatafora J."/>
            <person name="Crous P."/>
            <person name="Grigoriev I."/>
        </authorList>
    </citation>
    <scope>NUCLEOTIDE SEQUENCE</scope>
    <source>
        <strain evidence="1">CBS 107.79</strain>
    </source>
</reference>
<keyword evidence="2" id="KW-1185">Reference proteome</keyword>
<dbReference type="EMBL" id="ML976689">
    <property type="protein sequence ID" value="KAF1972191.1"/>
    <property type="molecule type" value="Genomic_DNA"/>
</dbReference>
<protein>
    <submittedName>
        <fullName evidence="1">Uncharacterized protein</fullName>
    </submittedName>
</protein>
<sequence>MPKWTCMVFEGDQKSPRAAKRSWRQWPALSHHRVSEGVQGCSMASDACSQMNRVDKASPVAEPFPQSHQPSTLTERRESGNLLQSHLLTEFSIHLAHLVESIVIEPFPAAIHRRKLPEEASIPFLQRSRSLDLPRFESGNRSFDLPKLFAASTGFASLGNTSSTAYLYQLLHFAMFAFIDEYSAGGSSGKGIAGSMGPDIGLTQPPVDEDTQIYDCSAGGSSGKGIAGSIGPCTPSAESPAEEEGIMPREDELKLGLLSTYLLEKLLKIAIEGIVRKGVFGHFSVNTISF</sequence>
<organism evidence="1 2">
    <name type="scientific">Bimuria novae-zelandiae CBS 107.79</name>
    <dbReference type="NCBI Taxonomy" id="1447943"/>
    <lineage>
        <taxon>Eukaryota</taxon>
        <taxon>Fungi</taxon>
        <taxon>Dikarya</taxon>
        <taxon>Ascomycota</taxon>
        <taxon>Pezizomycotina</taxon>
        <taxon>Dothideomycetes</taxon>
        <taxon>Pleosporomycetidae</taxon>
        <taxon>Pleosporales</taxon>
        <taxon>Massarineae</taxon>
        <taxon>Didymosphaeriaceae</taxon>
        <taxon>Bimuria</taxon>
    </lineage>
</organism>
<accession>A0A6A5V4N7</accession>
<evidence type="ECO:0000313" key="2">
    <source>
        <dbReference type="Proteomes" id="UP000800036"/>
    </source>
</evidence>
<evidence type="ECO:0000313" key="1">
    <source>
        <dbReference type="EMBL" id="KAF1972191.1"/>
    </source>
</evidence>
<dbReference type="AlphaFoldDB" id="A0A6A5V4N7"/>
<gene>
    <name evidence="1" type="ORF">BU23DRAFT_569404</name>
</gene>